<comment type="caution">
    <text evidence="9">The sequence shown here is derived from an EMBL/GenBank/DDBJ whole genome shotgun (WGS) entry which is preliminary data.</text>
</comment>
<dbReference type="PANTHER" id="PTHR10855">
    <property type="entry name" value="26S PROTEASOME NON-ATPASE REGULATORY SUBUNIT 12/COP9 SIGNALOSOME COMPLEX SUBUNIT 4"/>
    <property type="match status" value="1"/>
</dbReference>
<evidence type="ECO:0000256" key="3">
    <source>
        <dbReference type="ARBA" id="ARBA00010417"/>
    </source>
</evidence>
<evidence type="ECO:0000256" key="5">
    <source>
        <dbReference type="ARBA" id="ARBA00022490"/>
    </source>
</evidence>
<dbReference type="GO" id="GO:0008180">
    <property type="term" value="C:COP9 signalosome"/>
    <property type="evidence" value="ECO:0007669"/>
    <property type="project" value="UniProtKB-KW"/>
</dbReference>
<evidence type="ECO:0000256" key="2">
    <source>
        <dbReference type="ARBA" id="ARBA00004496"/>
    </source>
</evidence>
<dbReference type="AlphaFoldDB" id="F9FQ29"/>
<keyword evidence="5" id="KW-0963">Cytoplasm</keyword>
<keyword evidence="6" id="KW-0736">Signalosome</keyword>
<dbReference type="SUPFAM" id="SSF46785">
    <property type="entry name" value="Winged helix' DNA-binding domain"/>
    <property type="match status" value="1"/>
</dbReference>
<dbReference type="PANTHER" id="PTHR10855:SF2">
    <property type="entry name" value="COP9 SIGNALOSOME COMPLEX SUBUNIT 4"/>
    <property type="match status" value="1"/>
</dbReference>
<dbReference type="PaxDb" id="5507-FOXG_00423P0"/>
<dbReference type="GO" id="GO:0005829">
    <property type="term" value="C:cytosol"/>
    <property type="evidence" value="ECO:0007669"/>
    <property type="project" value="TreeGrafter"/>
</dbReference>
<evidence type="ECO:0000256" key="6">
    <source>
        <dbReference type="ARBA" id="ARBA00022790"/>
    </source>
</evidence>
<proteinExistence type="inferred from homology"/>
<evidence type="ECO:0000256" key="1">
    <source>
        <dbReference type="ARBA" id="ARBA00004123"/>
    </source>
</evidence>
<dbReference type="STRING" id="660025.F9FQ29"/>
<dbReference type="InterPro" id="IPR036388">
    <property type="entry name" value="WH-like_DNA-bd_sf"/>
</dbReference>
<organism evidence="9">
    <name type="scientific">Fusarium oxysporum (strain Fo5176)</name>
    <name type="common">Fusarium vascular wilt</name>
    <dbReference type="NCBI Taxonomy" id="660025"/>
    <lineage>
        <taxon>Eukaryota</taxon>
        <taxon>Fungi</taxon>
        <taxon>Dikarya</taxon>
        <taxon>Ascomycota</taxon>
        <taxon>Pezizomycotina</taxon>
        <taxon>Sordariomycetes</taxon>
        <taxon>Hypocreomycetidae</taxon>
        <taxon>Hypocreales</taxon>
        <taxon>Nectriaceae</taxon>
        <taxon>Fusarium</taxon>
        <taxon>Fusarium oxysporum species complex</taxon>
    </lineage>
</organism>
<comment type="subcellular location">
    <subcellularLocation>
        <location evidence="2">Cytoplasm</location>
    </subcellularLocation>
    <subcellularLocation>
        <location evidence="1">Nucleus</location>
    </subcellularLocation>
</comment>
<evidence type="ECO:0000313" key="9">
    <source>
        <dbReference type="EMBL" id="EGU80950.1"/>
    </source>
</evidence>
<dbReference type="Pfam" id="PF01399">
    <property type="entry name" value="PCI"/>
    <property type="match status" value="1"/>
</dbReference>
<gene>
    <name evidence="9" type="ORF">FOXB_08509</name>
</gene>
<dbReference type="Pfam" id="PF22241">
    <property type="entry name" value="PSMD12-CSN4_N"/>
    <property type="match status" value="1"/>
</dbReference>
<dbReference type="Gene3D" id="1.10.10.10">
    <property type="entry name" value="Winged helix-like DNA-binding domain superfamily/Winged helix DNA-binding domain"/>
    <property type="match status" value="1"/>
</dbReference>
<accession>F9FQ29</accession>
<keyword evidence="7" id="KW-0539">Nucleus</keyword>
<dbReference type="OrthoDB" id="295656at2759"/>
<reference evidence="9" key="1">
    <citation type="journal article" date="2012" name="Mol. Plant Microbe Interact.">
        <title>A highly conserved effector in Fusarium oxysporum is required for full virulence on Arabidopsis.</title>
        <authorList>
            <person name="Thatcher L.F."/>
            <person name="Gardiner D.M."/>
            <person name="Kazan K."/>
            <person name="Manners J."/>
        </authorList>
    </citation>
    <scope>NUCLEOTIDE SEQUENCE [LARGE SCALE GENOMIC DNA]</scope>
    <source>
        <strain evidence="9">Fo5176</strain>
    </source>
</reference>
<dbReference type="EMBL" id="AFQF01002504">
    <property type="protein sequence ID" value="EGU80950.1"/>
    <property type="molecule type" value="Genomic_DNA"/>
</dbReference>
<evidence type="ECO:0000256" key="4">
    <source>
        <dbReference type="ARBA" id="ARBA00014881"/>
    </source>
</evidence>
<dbReference type="InterPro" id="IPR036390">
    <property type="entry name" value="WH_DNA-bd_sf"/>
</dbReference>
<sequence>MAMSSSLEVLKNTLEEIVKDPRYHDLLSLVKTARNGIIYGTKVRFPHALVMVFLFRSGTFPQKVNLVLRATRHHATNLARFALIYKLTMLALKYFGAEPGKEGTYDSFVGGLVGGYFVFGGRSKRTGKISSVNQQIVIYVFARVMLALARIAVKPGHGFPFVSSEPLHGIINQYAWPAFASLSWAMVMLIFRYHPEELQSSLRSNDDSSVGSMSRHGYMKTNMIEVNLSYLLYAVIKKFNQNLYRRAKTLDDFNNQIAIDSAIKRDFQSFLKPSFNSCLSQIALIRQPTPLELTPACPSTLAPVSLNFTPRQLYLHLNPSSLSLTDSYQPTTMAPNSKVAEAISSAESYSGEKGPLYEQLLSEIKNISSPSTATDDLNAIIDSFFNQALGVVATRTVLASFIATLRELKNEDMWIEVGNRTLNTIAAQPSSSSFVDAIATIRELIATAHESNGDFLDAAKTLADIPLDSSQRKITDEEKARTWIRIVRNYLEVDDSTAAEMYINKLKNIMHTVSDQELNLHFKLSQARILDAQRDFLSASQRYHEISFSPAIDEEERLHTLSMAVKCAVLAPAGPMRNRTLSRLYKDERSSQLEEFGILEKMFLDRLLSPEEVDKFAEGLQPHQLATTSDGSTVLAKAVVEHNLLGASRLYSNIRFEALGTLLGLDADKAEETTARMIEQGRLVGRMDQIDGIVYFEVGEASGEKGSGRAEIIIGKEMRNWDANVESLAEEVENVTNALQKEFPEFVAATLVV</sequence>
<dbReference type="InterPro" id="IPR054559">
    <property type="entry name" value="PSMD12-CSN4-like_N"/>
</dbReference>
<evidence type="ECO:0000256" key="7">
    <source>
        <dbReference type="ARBA" id="ARBA00023242"/>
    </source>
</evidence>
<feature type="domain" description="PCI" evidence="8">
    <location>
        <begin position="532"/>
        <end position="701"/>
    </location>
</feature>
<dbReference type="PROSITE" id="PS50250">
    <property type="entry name" value="PCI"/>
    <property type="match status" value="1"/>
</dbReference>
<dbReference type="Pfam" id="PF02466">
    <property type="entry name" value="Tim17"/>
    <property type="match status" value="1"/>
</dbReference>
<comment type="similarity">
    <text evidence="3">Belongs to the CSN4 family.</text>
</comment>
<dbReference type="SMART" id="SM00088">
    <property type="entry name" value="PINT"/>
    <property type="match status" value="1"/>
</dbReference>
<dbReference type="InterPro" id="IPR040134">
    <property type="entry name" value="PSMD12/CSN4"/>
</dbReference>
<evidence type="ECO:0000259" key="8">
    <source>
        <dbReference type="PROSITE" id="PS50250"/>
    </source>
</evidence>
<dbReference type="InterPro" id="IPR000717">
    <property type="entry name" value="PCI_dom"/>
</dbReference>
<protein>
    <recommendedName>
        <fullName evidence="4">COP9 signalosome complex subunit 4</fullName>
    </recommendedName>
</protein>
<name>F9FQ29_FUSOF</name>